<dbReference type="Gene3D" id="3.30.565.10">
    <property type="entry name" value="Histidine kinase-like ATPase, C-terminal domain"/>
    <property type="match status" value="1"/>
</dbReference>
<evidence type="ECO:0000256" key="5">
    <source>
        <dbReference type="ARBA" id="ARBA00022741"/>
    </source>
</evidence>
<keyword evidence="6 13" id="KW-0418">Kinase</keyword>
<dbReference type="SUPFAM" id="SSF55874">
    <property type="entry name" value="ATPase domain of HSP90 chaperone/DNA topoisomerase II/histidine kinase"/>
    <property type="match status" value="1"/>
</dbReference>
<dbReference type="GO" id="GO:0046983">
    <property type="term" value="F:protein dimerization activity"/>
    <property type="evidence" value="ECO:0007669"/>
    <property type="project" value="InterPro"/>
</dbReference>
<dbReference type="Pfam" id="PF02518">
    <property type="entry name" value="HATPase_c"/>
    <property type="match status" value="1"/>
</dbReference>
<evidence type="ECO:0000259" key="11">
    <source>
        <dbReference type="Pfam" id="PF02518"/>
    </source>
</evidence>
<dbReference type="EC" id="2.7.13.3" evidence="2"/>
<feature type="transmembrane region" description="Helical" evidence="10">
    <location>
        <begin position="99"/>
        <end position="115"/>
    </location>
</feature>
<evidence type="ECO:0000256" key="10">
    <source>
        <dbReference type="SAM" id="Phobius"/>
    </source>
</evidence>
<keyword evidence="5" id="KW-0547">Nucleotide-binding</keyword>
<keyword evidence="9" id="KW-0175">Coiled coil</keyword>
<accession>A0A8J3ZYP1</accession>
<dbReference type="PANTHER" id="PTHR24421:SF10">
    <property type="entry name" value="NITRATE_NITRITE SENSOR PROTEIN NARQ"/>
    <property type="match status" value="1"/>
</dbReference>
<evidence type="ECO:0000256" key="8">
    <source>
        <dbReference type="ARBA" id="ARBA00023012"/>
    </source>
</evidence>
<keyword evidence="10" id="KW-0472">Membrane</keyword>
<evidence type="ECO:0000256" key="1">
    <source>
        <dbReference type="ARBA" id="ARBA00000085"/>
    </source>
</evidence>
<dbReference type="Pfam" id="PF07730">
    <property type="entry name" value="HisKA_3"/>
    <property type="match status" value="1"/>
</dbReference>
<reference evidence="13" key="1">
    <citation type="submission" date="2021-01" db="EMBL/GenBank/DDBJ databases">
        <title>Whole genome shotgun sequence of Virgisporangium ochraceum NBRC 16418.</title>
        <authorList>
            <person name="Komaki H."/>
            <person name="Tamura T."/>
        </authorList>
    </citation>
    <scope>NUCLEOTIDE SEQUENCE</scope>
    <source>
        <strain evidence="13">NBRC 16418</strain>
    </source>
</reference>
<name>A0A8J3ZYP1_9ACTN</name>
<evidence type="ECO:0000256" key="9">
    <source>
        <dbReference type="SAM" id="Coils"/>
    </source>
</evidence>
<dbReference type="Proteomes" id="UP000635606">
    <property type="component" value="Unassembled WGS sequence"/>
</dbReference>
<dbReference type="PANTHER" id="PTHR24421">
    <property type="entry name" value="NITRATE/NITRITE SENSOR PROTEIN NARX-RELATED"/>
    <property type="match status" value="1"/>
</dbReference>
<feature type="coiled-coil region" evidence="9">
    <location>
        <begin position="146"/>
        <end position="187"/>
    </location>
</feature>
<dbReference type="InterPro" id="IPR011712">
    <property type="entry name" value="Sig_transdc_His_kin_sub3_dim/P"/>
</dbReference>
<dbReference type="InterPro" id="IPR003594">
    <property type="entry name" value="HATPase_dom"/>
</dbReference>
<feature type="transmembrane region" description="Helical" evidence="10">
    <location>
        <begin position="56"/>
        <end position="87"/>
    </location>
</feature>
<evidence type="ECO:0000256" key="2">
    <source>
        <dbReference type="ARBA" id="ARBA00012438"/>
    </source>
</evidence>
<evidence type="ECO:0000256" key="6">
    <source>
        <dbReference type="ARBA" id="ARBA00022777"/>
    </source>
</evidence>
<evidence type="ECO:0000313" key="13">
    <source>
        <dbReference type="EMBL" id="GIJ72061.1"/>
    </source>
</evidence>
<evidence type="ECO:0000256" key="3">
    <source>
        <dbReference type="ARBA" id="ARBA00022553"/>
    </source>
</evidence>
<feature type="domain" description="Signal transduction histidine kinase subgroup 3 dimerisation and phosphoacceptor" evidence="12">
    <location>
        <begin position="180"/>
        <end position="246"/>
    </location>
</feature>
<dbReference type="GO" id="GO:0005524">
    <property type="term" value="F:ATP binding"/>
    <property type="evidence" value="ECO:0007669"/>
    <property type="project" value="UniProtKB-KW"/>
</dbReference>
<organism evidence="13 14">
    <name type="scientific">Virgisporangium ochraceum</name>
    <dbReference type="NCBI Taxonomy" id="65505"/>
    <lineage>
        <taxon>Bacteria</taxon>
        <taxon>Bacillati</taxon>
        <taxon>Actinomycetota</taxon>
        <taxon>Actinomycetes</taxon>
        <taxon>Micromonosporales</taxon>
        <taxon>Micromonosporaceae</taxon>
        <taxon>Virgisporangium</taxon>
    </lineage>
</organism>
<keyword evidence="10" id="KW-0812">Transmembrane</keyword>
<dbReference type="Gene3D" id="1.20.5.1930">
    <property type="match status" value="1"/>
</dbReference>
<gene>
    <name evidence="13" type="ORF">Voc01_069780</name>
</gene>
<protein>
    <recommendedName>
        <fullName evidence="2">histidine kinase</fullName>
        <ecNumber evidence="2">2.7.13.3</ecNumber>
    </recommendedName>
</protein>
<dbReference type="InterPro" id="IPR050482">
    <property type="entry name" value="Sensor_HK_TwoCompSys"/>
</dbReference>
<keyword evidence="10" id="KW-1133">Transmembrane helix</keyword>
<keyword evidence="14" id="KW-1185">Reference proteome</keyword>
<evidence type="ECO:0000256" key="7">
    <source>
        <dbReference type="ARBA" id="ARBA00022840"/>
    </source>
</evidence>
<keyword evidence="8" id="KW-0902">Two-component regulatory system</keyword>
<sequence>MHQLEESDRGPGPAIVAGVAQVLGCALAAEPVPPVGYALLLLGPVALLLGRRHQAAALLVAVASTVVYEVAGFAGAPTFVAALIALVRAVRAGRRRESRLILLAGFTVFVAVGGLTGEVSWAHAAAMGAWTLVAYGSAEANRARVAQMVAIAKAQAEEERAAAERERAAEEQKLRQASDERLRIARELHDVLGHHLSLINVQAGVGLHLLDEHPEQAKTALAAIKQASSEALGEVRGVLAALRPEGEAAPKAPAPGLAEVEDLAAAAGLPVAFTVEGTREALPPELDRAAYRIVQEALTNVRRHAGPAAEAELTVAYSPERLRVRVVNRGTVDPQARPDAGNGIAGMRERATALGGTLRAGPRAEGGFEVVAELPVRGAS</sequence>
<comment type="catalytic activity">
    <reaction evidence="1">
        <text>ATP + protein L-histidine = ADP + protein N-phospho-L-histidine.</text>
        <dbReference type="EC" id="2.7.13.3"/>
    </reaction>
</comment>
<evidence type="ECO:0000313" key="14">
    <source>
        <dbReference type="Proteomes" id="UP000635606"/>
    </source>
</evidence>
<proteinExistence type="predicted"/>
<evidence type="ECO:0000259" key="12">
    <source>
        <dbReference type="Pfam" id="PF07730"/>
    </source>
</evidence>
<dbReference type="InterPro" id="IPR036890">
    <property type="entry name" value="HATPase_C_sf"/>
</dbReference>
<keyword evidence="7" id="KW-0067">ATP-binding</keyword>
<dbReference type="EMBL" id="BOPH01000095">
    <property type="protein sequence ID" value="GIJ72061.1"/>
    <property type="molecule type" value="Genomic_DNA"/>
</dbReference>
<dbReference type="GO" id="GO:0000155">
    <property type="term" value="F:phosphorelay sensor kinase activity"/>
    <property type="evidence" value="ECO:0007669"/>
    <property type="project" value="InterPro"/>
</dbReference>
<keyword evidence="3" id="KW-0597">Phosphoprotein</keyword>
<keyword evidence="4" id="KW-0808">Transferase</keyword>
<dbReference type="AlphaFoldDB" id="A0A8J3ZYP1"/>
<dbReference type="GO" id="GO:0016020">
    <property type="term" value="C:membrane"/>
    <property type="evidence" value="ECO:0007669"/>
    <property type="project" value="InterPro"/>
</dbReference>
<feature type="domain" description="Histidine kinase/HSP90-like ATPase" evidence="11">
    <location>
        <begin position="289"/>
        <end position="377"/>
    </location>
</feature>
<evidence type="ECO:0000256" key="4">
    <source>
        <dbReference type="ARBA" id="ARBA00022679"/>
    </source>
</evidence>
<dbReference type="CDD" id="cd16917">
    <property type="entry name" value="HATPase_UhpB-NarQ-NarX-like"/>
    <property type="match status" value="1"/>
</dbReference>
<comment type="caution">
    <text evidence="13">The sequence shown here is derived from an EMBL/GenBank/DDBJ whole genome shotgun (WGS) entry which is preliminary data.</text>
</comment>